<keyword evidence="1" id="KW-0500">Molybdenum</keyword>
<comment type="caution">
    <text evidence="4">The sequence shown here is derived from an EMBL/GenBank/DDBJ whole genome shotgun (WGS) entry which is preliminary data.</text>
</comment>
<dbReference type="Proteomes" id="UP001556692">
    <property type="component" value="Unassembled WGS sequence"/>
</dbReference>
<evidence type="ECO:0000313" key="5">
    <source>
        <dbReference type="Proteomes" id="UP001556692"/>
    </source>
</evidence>
<organism evidence="4 5">
    <name type="scientific">Aquibium pacificus</name>
    <dbReference type="NCBI Taxonomy" id="3153579"/>
    <lineage>
        <taxon>Bacteria</taxon>
        <taxon>Pseudomonadati</taxon>
        <taxon>Pseudomonadota</taxon>
        <taxon>Alphaproteobacteria</taxon>
        <taxon>Hyphomicrobiales</taxon>
        <taxon>Phyllobacteriaceae</taxon>
        <taxon>Aquibium</taxon>
    </lineage>
</organism>
<proteinExistence type="predicted"/>
<keyword evidence="5" id="KW-1185">Reference proteome</keyword>
<dbReference type="InterPro" id="IPR037165">
    <property type="entry name" value="AldOxase/xan_DH_Mopterin-bd_sf"/>
</dbReference>
<evidence type="ECO:0000313" key="4">
    <source>
        <dbReference type="EMBL" id="MEX0405918.1"/>
    </source>
</evidence>
<dbReference type="EMBL" id="JBDPGJ010000002">
    <property type="protein sequence ID" value="MEX0405918.1"/>
    <property type="molecule type" value="Genomic_DNA"/>
</dbReference>
<dbReference type="Gene3D" id="3.90.1170.50">
    <property type="entry name" value="Aldehyde oxidase/xanthine dehydrogenase, a/b hammerhead"/>
    <property type="match status" value="1"/>
</dbReference>
<dbReference type="Pfam" id="PF02738">
    <property type="entry name" value="MoCoBD_1"/>
    <property type="match status" value="1"/>
</dbReference>
<dbReference type="PANTHER" id="PTHR11908">
    <property type="entry name" value="XANTHINE DEHYDROGENASE"/>
    <property type="match status" value="1"/>
</dbReference>
<feature type="domain" description="Aldehyde oxidase/xanthine dehydrogenase second molybdopterin binding" evidence="3">
    <location>
        <begin position="319"/>
        <end position="595"/>
    </location>
</feature>
<name>A0ABV3SGN6_9HYPH</name>
<dbReference type="Pfam" id="PF20256">
    <property type="entry name" value="MoCoBD_2"/>
    <property type="match status" value="1"/>
</dbReference>
<accession>A0ABV3SGN6</accession>
<dbReference type="InterPro" id="IPR046867">
    <property type="entry name" value="AldOxase/xan_DH_MoCoBD2"/>
</dbReference>
<protein>
    <submittedName>
        <fullName evidence="4">Molybdopterin cofactor-binding domain-containing protein</fullName>
    </submittedName>
</protein>
<sequence length="665" mass="70789">MIAESRSQAEDAAETIDIDFEQLPVVSDCRQALAEAAHAVHSHLDHNCLARFGFAYGEVDAAFRKASQIVAGSYRIHRGGSHSMEGRGVLAKHDRMHDLLEVWSSTQTPPALKKSLCDLLGRDEDRVRVTVPDVGGGFGPKLVTYPEEIVVALAAILIGQPVKWVEDRREHFVSTTQERDQFWDMEMALDAEGLILGIRGDLIHDHGAYTARGLNVPYGSGVTLPLPYNVPAYKLDIAVALTNKVPVTPVRGAGQPQAAFVMERLMDRAALATGLDPDEIRRRNLVRADQMPCRKPLKLRGGTDIVLDSGDYPACQESALRTSGWHAFRERQCAARAQGRRIGMGMANYVEGTGRGPYEGVSVKITRTGHVVVSTGAAAMGQGTATMIAQIVGEHLGGDMDNVVVRTGESDQSMGFGGFNSRQTVVAGASAQKAALEVRQKMLKVASHLMEAHEDDLDVLAGRVAIKGVEGKSISFGELAAAAIGLPGYSLPGIDTPGLVATGQVTIDDMAYSNGSAVAEVEVDEETGHVRIIKFTLAHDCGRMVNPVTVDGQIVGGIAHGVGNALFEEMIFDEAAQPLTTTFADYLLVTAEAMPEIAIHHSETPSPLNTLGVKGVGESGVISVTGAVAAAIDDALSDLGLHVDTVPISPQALLERIRTAKEVSA</sequence>
<feature type="domain" description="Aldehyde oxidase/xanthine dehydrogenase first molybdopterin binding" evidence="2">
    <location>
        <begin position="41"/>
        <end position="285"/>
    </location>
</feature>
<dbReference type="PANTHER" id="PTHR11908:SF132">
    <property type="entry name" value="ALDEHYDE OXIDASE 1-RELATED"/>
    <property type="match status" value="1"/>
</dbReference>
<dbReference type="InterPro" id="IPR016208">
    <property type="entry name" value="Ald_Oxase/xanthine_DH-like"/>
</dbReference>
<evidence type="ECO:0000259" key="2">
    <source>
        <dbReference type="Pfam" id="PF02738"/>
    </source>
</evidence>
<evidence type="ECO:0000259" key="3">
    <source>
        <dbReference type="Pfam" id="PF20256"/>
    </source>
</evidence>
<dbReference type="Gene3D" id="3.30.365.10">
    <property type="entry name" value="Aldehyde oxidase/xanthine dehydrogenase, molybdopterin binding domain"/>
    <property type="match status" value="4"/>
</dbReference>
<gene>
    <name evidence="4" type="ORF">ABGN05_09620</name>
</gene>
<reference evidence="4 5" key="1">
    <citation type="submission" date="2024-05" db="EMBL/GenBank/DDBJ databases">
        <authorList>
            <person name="Jiang F."/>
        </authorList>
    </citation>
    <scope>NUCLEOTIDE SEQUENCE [LARGE SCALE GENOMIC DNA]</scope>
    <source>
        <strain evidence="4 5">LZ166</strain>
    </source>
</reference>
<evidence type="ECO:0000256" key="1">
    <source>
        <dbReference type="ARBA" id="ARBA00022505"/>
    </source>
</evidence>
<dbReference type="SUPFAM" id="SSF56003">
    <property type="entry name" value="Molybdenum cofactor-binding domain"/>
    <property type="match status" value="1"/>
</dbReference>
<dbReference type="RefSeq" id="WP_367953791.1">
    <property type="nucleotide sequence ID" value="NZ_JBDPGJ010000002.1"/>
</dbReference>
<dbReference type="InterPro" id="IPR008274">
    <property type="entry name" value="AldOxase/xan_DH_MoCoBD1"/>
</dbReference>